<gene>
    <name evidence="3" type="ORF">VMF7928_00920</name>
</gene>
<accession>A0ABN8DZB5</accession>
<keyword evidence="2" id="KW-0560">Oxidoreductase</keyword>
<evidence type="ECO:0000256" key="2">
    <source>
        <dbReference type="ARBA" id="ARBA00023002"/>
    </source>
</evidence>
<dbReference type="InterPro" id="IPR036291">
    <property type="entry name" value="NAD(P)-bd_dom_sf"/>
</dbReference>
<reference evidence="3" key="1">
    <citation type="submission" date="2021-11" db="EMBL/GenBank/DDBJ databases">
        <authorList>
            <person name="Rodrigo-Torres L."/>
            <person name="Arahal R. D."/>
            <person name="Lucena T."/>
        </authorList>
    </citation>
    <scope>NUCLEOTIDE SEQUENCE</scope>
    <source>
        <strain evidence="3">CECT 7928</strain>
    </source>
</reference>
<proteinExistence type="inferred from homology"/>
<dbReference type="Pfam" id="PF00106">
    <property type="entry name" value="adh_short"/>
    <property type="match status" value="1"/>
</dbReference>
<dbReference type="PANTHER" id="PTHR24320">
    <property type="entry name" value="RETINOL DEHYDROGENASE"/>
    <property type="match status" value="1"/>
</dbReference>
<comment type="similarity">
    <text evidence="1">Belongs to the short-chain dehydrogenases/reductases (SDR) family.</text>
</comment>
<evidence type="ECO:0000313" key="3">
    <source>
        <dbReference type="EMBL" id="CAH0537084.1"/>
    </source>
</evidence>
<evidence type="ECO:0000256" key="1">
    <source>
        <dbReference type="ARBA" id="ARBA00006484"/>
    </source>
</evidence>
<dbReference type="EMBL" id="CAKLDM010000001">
    <property type="protein sequence ID" value="CAH0537084.1"/>
    <property type="molecule type" value="Genomic_DNA"/>
</dbReference>
<dbReference type="InterPro" id="IPR002347">
    <property type="entry name" value="SDR_fam"/>
</dbReference>
<sequence>MRSSLTGKSVLITGANGGIGYATCRQVLRHAPRKLTLACRSQFQADECKIKLNTLNFSKTPLDAVGGFEMTSDRQLKRVVSSLDAKHKFDVVFVQAGGAFFDKKFRFIKAREGQIEQTVFQNAIGGYLLVRYLLEHRLLSKKARIVFAGGEGARGVRPLIKKQSFHSIENLKAYIETGAGQKYNPLDAIGVSKLVSALISLKLASIDSGREYVWFSPGLTGGTYGLDHWAGLQKYISKYLVFPIAAAFGLAQPPRKAAGKCLLALAGEIGRSGDLIGAPETKALGQLCDQKPMNPDFTNQRLRDEFFIYLQRQFGSFPNI</sequence>
<organism evidence="3 4">
    <name type="scientific">Vibrio marisflavi CECT 7928</name>
    <dbReference type="NCBI Taxonomy" id="634439"/>
    <lineage>
        <taxon>Bacteria</taxon>
        <taxon>Pseudomonadati</taxon>
        <taxon>Pseudomonadota</taxon>
        <taxon>Gammaproteobacteria</taxon>
        <taxon>Vibrionales</taxon>
        <taxon>Vibrionaceae</taxon>
        <taxon>Vibrio</taxon>
    </lineage>
</organism>
<comment type="caution">
    <text evidence="3">The sequence shown here is derived from an EMBL/GenBank/DDBJ whole genome shotgun (WGS) entry which is preliminary data.</text>
</comment>
<dbReference type="Gene3D" id="3.40.50.720">
    <property type="entry name" value="NAD(P)-binding Rossmann-like Domain"/>
    <property type="match status" value="1"/>
</dbReference>
<dbReference type="PANTHER" id="PTHR24320:SF148">
    <property type="entry name" value="NAD(P)-BINDING ROSSMANN-FOLD SUPERFAMILY PROTEIN"/>
    <property type="match status" value="1"/>
</dbReference>
<keyword evidence="4" id="KW-1185">Reference proteome</keyword>
<name>A0ABN8DZB5_9VIBR</name>
<evidence type="ECO:0008006" key="5">
    <source>
        <dbReference type="Google" id="ProtNLM"/>
    </source>
</evidence>
<dbReference type="Proteomes" id="UP000838748">
    <property type="component" value="Unassembled WGS sequence"/>
</dbReference>
<dbReference type="RefSeq" id="WP_237360295.1">
    <property type="nucleotide sequence ID" value="NZ_CAKLDM010000001.1"/>
</dbReference>
<protein>
    <recommendedName>
        <fullName evidence="5">SDR family NAD(P)-dependent oxidoreductase</fullName>
    </recommendedName>
</protein>
<dbReference type="SUPFAM" id="SSF51735">
    <property type="entry name" value="NAD(P)-binding Rossmann-fold domains"/>
    <property type="match status" value="1"/>
</dbReference>
<evidence type="ECO:0000313" key="4">
    <source>
        <dbReference type="Proteomes" id="UP000838748"/>
    </source>
</evidence>